<evidence type="ECO:0000313" key="3">
    <source>
        <dbReference type="Proteomes" id="UP000095751"/>
    </source>
</evidence>
<dbReference type="OrthoDB" id="48161at2759"/>
<evidence type="ECO:0000256" key="1">
    <source>
        <dbReference type="SAM" id="MobiDB-lite"/>
    </source>
</evidence>
<dbReference type="AlphaFoldDB" id="A0A1E7FMA6"/>
<dbReference type="KEGG" id="fcy:FRACYDRAFT_235314"/>
<dbReference type="EMBL" id="KV784355">
    <property type="protein sequence ID" value="OEU19264.1"/>
    <property type="molecule type" value="Genomic_DNA"/>
</dbReference>
<keyword evidence="3" id="KW-1185">Reference proteome</keyword>
<gene>
    <name evidence="2" type="ORF">FRACYDRAFT_235314</name>
</gene>
<evidence type="ECO:0000313" key="2">
    <source>
        <dbReference type="EMBL" id="OEU19264.1"/>
    </source>
</evidence>
<sequence>MIAFMPYKRKKLTSYSLAAAIVPLFNAGFSRLIIVGIQDNDHEYTREACVLLQSINYKMRMEIAHVQILNMEWVKGEKAPGRKRVDTKSNIPRGAVIGMQNALMGKLDSNKERTEWLGKIHDVDYWKYIYLTEPDTILNLNHDLLPLFRTALDDGISLFPHRLHPLPHETDLPTNTTFNRGLYLPDYPPFSNVTTLDPLGDDYISCCDDGLSAPGKENWTMQRKGTNDLNNICSSNKRWWECGFNEYDNNSIEEFNMTKIIQGHVRLLSYRMMRLQNGIGAVFGTNNQGRQCIPSKTSCDDNNEQQQIKEPKIKR</sequence>
<reference evidence="2 3" key="1">
    <citation type="submission" date="2016-09" db="EMBL/GenBank/DDBJ databases">
        <title>Extensive genetic diversity and differential bi-allelic expression allows diatom success in the polar Southern Ocean.</title>
        <authorList>
            <consortium name="DOE Joint Genome Institute"/>
            <person name="Mock T."/>
            <person name="Otillar R.P."/>
            <person name="Strauss J."/>
            <person name="Dupont C."/>
            <person name="Frickenhaus S."/>
            <person name="Maumus F."/>
            <person name="Mcmullan M."/>
            <person name="Sanges R."/>
            <person name="Schmutz J."/>
            <person name="Toseland A."/>
            <person name="Valas R."/>
            <person name="Veluchamy A."/>
            <person name="Ward B.J."/>
            <person name="Allen A."/>
            <person name="Barry K."/>
            <person name="Falciatore A."/>
            <person name="Ferrante M."/>
            <person name="Fortunato A.E."/>
            <person name="Gloeckner G."/>
            <person name="Gruber A."/>
            <person name="Hipkin R."/>
            <person name="Janech M."/>
            <person name="Kroth P."/>
            <person name="Leese F."/>
            <person name="Lindquist E."/>
            <person name="Lyon B.R."/>
            <person name="Martin J."/>
            <person name="Mayer C."/>
            <person name="Parker M."/>
            <person name="Quesneville H."/>
            <person name="Raymond J."/>
            <person name="Uhlig C."/>
            <person name="Valentin K.U."/>
            <person name="Worden A.Z."/>
            <person name="Armbrust E.V."/>
            <person name="Bowler C."/>
            <person name="Green B."/>
            <person name="Moulton V."/>
            <person name="Van Oosterhout C."/>
            <person name="Grigoriev I."/>
        </authorList>
    </citation>
    <scope>NUCLEOTIDE SEQUENCE [LARGE SCALE GENOMIC DNA]</scope>
    <source>
        <strain evidence="2 3">CCMP1102</strain>
    </source>
</reference>
<organism evidence="2 3">
    <name type="scientific">Fragilariopsis cylindrus CCMP1102</name>
    <dbReference type="NCBI Taxonomy" id="635003"/>
    <lineage>
        <taxon>Eukaryota</taxon>
        <taxon>Sar</taxon>
        <taxon>Stramenopiles</taxon>
        <taxon>Ochrophyta</taxon>
        <taxon>Bacillariophyta</taxon>
        <taxon>Bacillariophyceae</taxon>
        <taxon>Bacillariophycidae</taxon>
        <taxon>Bacillariales</taxon>
        <taxon>Bacillariaceae</taxon>
        <taxon>Fragilariopsis</taxon>
    </lineage>
</organism>
<name>A0A1E7FMA6_9STRA</name>
<feature type="region of interest" description="Disordered" evidence="1">
    <location>
        <begin position="294"/>
        <end position="315"/>
    </location>
</feature>
<proteinExistence type="predicted"/>
<dbReference type="Proteomes" id="UP000095751">
    <property type="component" value="Unassembled WGS sequence"/>
</dbReference>
<dbReference type="InParanoid" id="A0A1E7FMA6"/>
<protein>
    <submittedName>
        <fullName evidence="2">Uncharacterized protein</fullName>
    </submittedName>
</protein>
<accession>A0A1E7FMA6</accession>